<keyword evidence="3" id="KW-1185">Reference proteome</keyword>
<protein>
    <submittedName>
        <fullName evidence="2">Uncharacterized protein</fullName>
    </submittedName>
</protein>
<gene>
    <name evidence="2" type="ORF">CNYM01_05784</name>
</gene>
<organism evidence="2 3">
    <name type="scientific">Colletotrichum nymphaeae SA-01</name>
    <dbReference type="NCBI Taxonomy" id="1460502"/>
    <lineage>
        <taxon>Eukaryota</taxon>
        <taxon>Fungi</taxon>
        <taxon>Dikarya</taxon>
        <taxon>Ascomycota</taxon>
        <taxon>Pezizomycotina</taxon>
        <taxon>Sordariomycetes</taxon>
        <taxon>Hypocreomycetidae</taxon>
        <taxon>Glomerellales</taxon>
        <taxon>Glomerellaceae</taxon>
        <taxon>Colletotrichum</taxon>
        <taxon>Colletotrichum acutatum species complex</taxon>
    </lineage>
</organism>
<dbReference type="Proteomes" id="UP000070054">
    <property type="component" value="Unassembled WGS sequence"/>
</dbReference>
<sequence>MDHGPKNGAGEKTTHAPWTGGGAESGTRKQPTGPVLLVRCRRVRDLETSRQAPPMGDIRVGLIDALIGPRFALLRDPYCSVSAWFSKKRTCREQKKGHPDGMGWERKTDTPEKKAAAATHRHSRAVHGASLTDTYPSFGLFPPIPFAAAAPAAFLHDFPSLLLGT</sequence>
<evidence type="ECO:0000256" key="1">
    <source>
        <dbReference type="SAM" id="MobiDB-lite"/>
    </source>
</evidence>
<evidence type="ECO:0000313" key="3">
    <source>
        <dbReference type="Proteomes" id="UP000070054"/>
    </source>
</evidence>
<feature type="region of interest" description="Disordered" evidence="1">
    <location>
        <begin position="1"/>
        <end position="33"/>
    </location>
</feature>
<reference evidence="2 3" key="1">
    <citation type="submission" date="2014-02" db="EMBL/GenBank/DDBJ databases">
        <title>The genome sequence of Colletotrichum nymphaeae SA-01.</title>
        <authorList>
            <person name="Baroncelli R."/>
            <person name="Thon M.R."/>
        </authorList>
    </citation>
    <scope>NUCLEOTIDE SEQUENCE [LARGE SCALE GENOMIC DNA]</scope>
    <source>
        <strain evidence="2 3">SA-01</strain>
    </source>
</reference>
<comment type="caution">
    <text evidence="2">The sequence shown here is derived from an EMBL/GenBank/DDBJ whole genome shotgun (WGS) entry which is preliminary data.</text>
</comment>
<evidence type="ECO:0000313" key="2">
    <source>
        <dbReference type="EMBL" id="KXH31101.1"/>
    </source>
</evidence>
<proteinExistence type="predicted"/>
<name>A0A135S5H7_9PEZI</name>
<dbReference type="AlphaFoldDB" id="A0A135S5H7"/>
<accession>A0A135S5H7</accession>
<dbReference type="EMBL" id="JEMN01001630">
    <property type="protein sequence ID" value="KXH31101.1"/>
    <property type="molecule type" value="Genomic_DNA"/>
</dbReference>